<gene>
    <name evidence="1" type="ORF">E5331_04375</name>
</gene>
<comment type="caution">
    <text evidence="1">The sequence shown here is derived from an EMBL/GenBank/DDBJ whole genome shotgun (WGS) entry which is preliminary data.</text>
</comment>
<evidence type="ECO:0000313" key="2">
    <source>
        <dbReference type="Proteomes" id="UP000306319"/>
    </source>
</evidence>
<dbReference type="Proteomes" id="UP000306319">
    <property type="component" value="Unassembled WGS sequence"/>
</dbReference>
<keyword evidence="2" id="KW-1185">Reference proteome</keyword>
<reference evidence="1" key="1">
    <citation type="submission" date="2019-04" db="EMBL/GenBank/DDBJ databases">
        <title>Microbes associate with the intestines of laboratory mice.</title>
        <authorList>
            <person name="Navarre W."/>
            <person name="Wong E."/>
            <person name="Huang K."/>
            <person name="Tropini C."/>
            <person name="Ng K."/>
            <person name="Yu B."/>
        </authorList>
    </citation>
    <scope>NUCLEOTIDE SEQUENCE</scope>
    <source>
        <strain evidence="1">NM04_E33</strain>
    </source>
</reference>
<evidence type="ECO:0000313" key="1">
    <source>
        <dbReference type="EMBL" id="TGY80026.1"/>
    </source>
</evidence>
<sequence length="165" mass="18261">MKEFTITTLVKECGIEELDASDRRLVDSAREATRSSYSPYSKFHVGAALQLADGSIVCGSNQENAAYPSGMCAERTALYYASATHPGVAIRKIAIAAWSKDGKEPDMPWEEYFQQMPISPCGACRQALLEYEVLYGKIEVLLYGKEKTYIFPSIGSLLPFSFTSF</sequence>
<dbReference type="EMBL" id="SRYB01000004">
    <property type="protein sequence ID" value="TGY80026.1"/>
    <property type="molecule type" value="Genomic_DNA"/>
</dbReference>
<protein>
    <submittedName>
        <fullName evidence="1">Cytidine deaminase</fullName>
    </submittedName>
</protein>
<organism evidence="1 2">
    <name type="scientific">Lepagella muris</name>
    <dbReference type="NCBI Taxonomy" id="3032870"/>
    <lineage>
        <taxon>Bacteria</taxon>
        <taxon>Pseudomonadati</taxon>
        <taxon>Bacteroidota</taxon>
        <taxon>Bacteroidia</taxon>
        <taxon>Bacteroidales</taxon>
        <taxon>Muribaculaceae</taxon>
        <taxon>Lepagella</taxon>
    </lineage>
</organism>
<name>A0AC61RN04_9BACT</name>
<accession>A0AC61RN04</accession>
<proteinExistence type="predicted"/>